<name>A0AB39HQD7_9BACI</name>
<accession>A0AB39HQD7</accession>
<dbReference type="InterPro" id="IPR007300">
    <property type="entry name" value="CidB/LrgB"/>
</dbReference>
<gene>
    <name evidence="6" type="ORF">AB4Y30_03275</name>
</gene>
<evidence type="ECO:0000256" key="3">
    <source>
        <dbReference type="ARBA" id="ARBA00022989"/>
    </source>
</evidence>
<comment type="subcellular location">
    <subcellularLocation>
        <location evidence="1">Membrane</location>
        <topology evidence="1">Multi-pass membrane protein</topology>
    </subcellularLocation>
</comment>
<feature type="transmembrane region" description="Helical" evidence="5">
    <location>
        <begin position="202"/>
        <end position="224"/>
    </location>
</feature>
<reference evidence="6" key="1">
    <citation type="submission" date="2024-07" db="EMBL/GenBank/DDBJ databases">
        <title>Halotolerant mesophilic bacterium Ornithinibacillus sp. 4-3, sp. nov., isolated from soil.</title>
        <authorList>
            <person name="Sidarenka A.V."/>
            <person name="Guliayeva D.E."/>
            <person name="Leanovich S.I."/>
            <person name="Hileuskaya K.S."/>
            <person name="Akhremchuk A.E."/>
            <person name="Sikolenko M.A."/>
            <person name="Valentovich L.N."/>
        </authorList>
    </citation>
    <scope>NUCLEOTIDE SEQUENCE</scope>
    <source>
        <strain evidence="6">4-3</strain>
    </source>
</reference>
<feature type="transmembrane region" description="Helical" evidence="5">
    <location>
        <begin position="145"/>
        <end position="167"/>
    </location>
</feature>
<dbReference type="AlphaFoldDB" id="A0AB39HQD7"/>
<evidence type="ECO:0000256" key="2">
    <source>
        <dbReference type="ARBA" id="ARBA00022692"/>
    </source>
</evidence>
<keyword evidence="3 5" id="KW-1133">Transmembrane helix</keyword>
<feature type="transmembrane region" description="Helical" evidence="5">
    <location>
        <begin position="92"/>
        <end position="116"/>
    </location>
</feature>
<organism evidence="6">
    <name type="scientific">Ornithinibacillus sp. 4-3</name>
    <dbReference type="NCBI Taxonomy" id="3231488"/>
    <lineage>
        <taxon>Bacteria</taxon>
        <taxon>Bacillati</taxon>
        <taxon>Bacillota</taxon>
        <taxon>Bacilli</taxon>
        <taxon>Bacillales</taxon>
        <taxon>Bacillaceae</taxon>
        <taxon>Ornithinibacillus</taxon>
    </lineage>
</organism>
<evidence type="ECO:0000256" key="5">
    <source>
        <dbReference type="SAM" id="Phobius"/>
    </source>
</evidence>
<dbReference type="EMBL" id="CP162599">
    <property type="protein sequence ID" value="XDK33393.1"/>
    <property type="molecule type" value="Genomic_DNA"/>
</dbReference>
<dbReference type="PANTHER" id="PTHR30249:SF0">
    <property type="entry name" value="PLASTIDAL GLYCOLATE_GLYCERATE TRANSLOCATOR 1, CHLOROPLASTIC"/>
    <property type="match status" value="1"/>
</dbReference>
<feature type="transmembrane region" description="Helical" evidence="5">
    <location>
        <begin position="6"/>
        <end position="23"/>
    </location>
</feature>
<evidence type="ECO:0000256" key="1">
    <source>
        <dbReference type="ARBA" id="ARBA00004141"/>
    </source>
</evidence>
<evidence type="ECO:0000313" key="6">
    <source>
        <dbReference type="EMBL" id="XDK33393.1"/>
    </source>
</evidence>
<proteinExistence type="predicted"/>
<dbReference type="PANTHER" id="PTHR30249">
    <property type="entry name" value="PUTATIVE SEROTONIN TRANSPORTER"/>
    <property type="match status" value="1"/>
</dbReference>
<evidence type="ECO:0000256" key="4">
    <source>
        <dbReference type="ARBA" id="ARBA00023136"/>
    </source>
</evidence>
<sequence length="228" mass="24389">MVFVITIFSIIATIGMYLLALKAHKKYPILLMTPIFFATTSIIIILLVMGISYEEYTLAKDIMTYLLGPATVALAIPLYRQRHVIMRNFMPVILGMIIGTTATIVATVYMATWIGLSEEMVTALSIKTITVPIASEVAVVIGADASFVAIMVVLTGMFGAMFGSVLLNWARITDPVARGLSFGTISHGIGTAQAMVEGEIEGATSGVAIGLTGVFTSLIIPWLLPLLV</sequence>
<keyword evidence="2 5" id="KW-0812">Transmembrane</keyword>
<dbReference type="Pfam" id="PF04172">
    <property type="entry name" value="LrgB"/>
    <property type="match status" value="1"/>
</dbReference>
<feature type="transmembrane region" description="Helical" evidence="5">
    <location>
        <begin position="62"/>
        <end position="80"/>
    </location>
</feature>
<dbReference type="RefSeq" id="WP_368654075.1">
    <property type="nucleotide sequence ID" value="NZ_CP162599.1"/>
</dbReference>
<keyword evidence="4 5" id="KW-0472">Membrane</keyword>
<feature type="transmembrane region" description="Helical" evidence="5">
    <location>
        <begin position="30"/>
        <end position="50"/>
    </location>
</feature>
<dbReference type="GO" id="GO:0016020">
    <property type="term" value="C:membrane"/>
    <property type="evidence" value="ECO:0007669"/>
    <property type="project" value="UniProtKB-SubCell"/>
</dbReference>
<protein>
    <submittedName>
        <fullName evidence="6">LrgB family protein</fullName>
    </submittedName>
</protein>